<comment type="caution">
    <text evidence="2">The sequence shown here is derived from an EMBL/GenBank/DDBJ whole genome shotgun (WGS) entry which is preliminary data.</text>
</comment>
<evidence type="ECO:0000313" key="2">
    <source>
        <dbReference type="EMBL" id="KAL1541744.1"/>
    </source>
</evidence>
<dbReference type="EMBL" id="JBEAFC010000009">
    <property type="protein sequence ID" value="KAL1541744.1"/>
    <property type="molecule type" value="Genomic_DNA"/>
</dbReference>
<organism evidence="2 3">
    <name type="scientific">Salvia divinorum</name>
    <name type="common">Maria pastora</name>
    <name type="synonym">Diviner's sage</name>
    <dbReference type="NCBI Taxonomy" id="28513"/>
    <lineage>
        <taxon>Eukaryota</taxon>
        <taxon>Viridiplantae</taxon>
        <taxon>Streptophyta</taxon>
        <taxon>Embryophyta</taxon>
        <taxon>Tracheophyta</taxon>
        <taxon>Spermatophyta</taxon>
        <taxon>Magnoliopsida</taxon>
        <taxon>eudicotyledons</taxon>
        <taxon>Gunneridae</taxon>
        <taxon>Pentapetalae</taxon>
        <taxon>asterids</taxon>
        <taxon>lamiids</taxon>
        <taxon>Lamiales</taxon>
        <taxon>Lamiaceae</taxon>
        <taxon>Nepetoideae</taxon>
        <taxon>Mentheae</taxon>
        <taxon>Salviinae</taxon>
        <taxon>Salvia</taxon>
        <taxon>Salvia subgen. Calosphace</taxon>
    </lineage>
</organism>
<dbReference type="PANTHER" id="PTHR37199:SF5">
    <property type="entry name" value="TRANSMEMBRANE PROTEIN"/>
    <property type="match status" value="1"/>
</dbReference>
<protein>
    <submittedName>
        <fullName evidence="2">Uncharacterized protein</fullName>
    </submittedName>
</protein>
<keyword evidence="1" id="KW-0812">Transmembrane</keyword>
<keyword evidence="3" id="KW-1185">Reference proteome</keyword>
<feature type="transmembrane region" description="Helical" evidence="1">
    <location>
        <begin position="14"/>
        <end position="36"/>
    </location>
</feature>
<dbReference type="PANTHER" id="PTHR37199">
    <property type="entry name" value="TRANSMEMBRANE PROTEIN"/>
    <property type="match status" value="1"/>
</dbReference>
<keyword evidence="1" id="KW-0472">Membrane</keyword>
<dbReference type="AlphaFoldDB" id="A0ABD1GC90"/>
<name>A0ABD1GC90_SALDI</name>
<dbReference type="Proteomes" id="UP001567538">
    <property type="component" value="Unassembled WGS sequence"/>
</dbReference>
<sequence>MVINLRKLIGEDDVGGMFGLVWLVLASASVMSLIVWKCAQGVQQKEVDAADIYGGSGCAAACGGGCGA</sequence>
<keyword evidence="1" id="KW-1133">Transmembrane helix</keyword>
<reference evidence="2 3" key="1">
    <citation type="submission" date="2024-06" db="EMBL/GenBank/DDBJ databases">
        <title>A chromosome level genome sequence of Diviner's sage (Salvia divinorum).</title>
        <authorList>
            <person name="Ford S.A."/>
            <person name="Ro D.-K."/>
            <person name="Ness R.W."/>
            <person name="Phillips M.A."/>
        </authorList>
    </citation>
    <scope>NUCLEOTIDE SEQUENCE [LARGE SCALE GENOMIC DNA]</scope>
    <source>
        <strain evidence="2">SAF-2024a</strain>
        <tissue evidence="2">Leaf</tissue>
    </source>
</reference>
<accession>A0ABD1GC90</accession>
<proteinExistence type="predicted"/>
<gene>
    <name evidence="2" type="ORF">AAHA92_25928</name>
</gene>
<evidence type="ECO:0000313" key="3">
    <source>
        <dbReference type="Proteomes" id="UP001567538"/>
    </source>
</evidence>
<evidence type="ECO:0000256" key="1">
    <source>
        <dbReference type="SAM" id="Phobius"/>
    </source>
</evidence>